<feature type="region of interest" description="Disordered" evidence="1">
    <location>
        <begin position="536"/>
        <end position="585"/>
    </location>
</feature>
<evidence type="ECO:0000256" key="2">
    <source>
        <dbReference type="SAM" id="Phobius"/>
    </source>
</evidence>
<sequence length="772" mass="87407">MSMSQMAVLTHAQRNMLKTFLPAFKIVRSGSVEEQEEFWESVYSQWFATWPEHAVHFVEILHDQVLSGLQQELLVEATRCCRRMAGKKWATPEQEEFLLSFMSEYRETAATKDYDNFFTRIWALWFERWPEEHVIFKDMPDDYVRTPDGIKALATAVATHQQQLVTLYRWQMNPARHARSKGARGVLKFDTILGGGVELKGTQAPQKIDIYSHEFYGVKVKHTADDAIAAENITNRGPKLNKRHEITRKYRKAKAKFAKKRQQLKSGKALKIDDATKVKAIQQLGPMLDRILKYLAHITGGWKFTVLMGGCDPGTGEMSVFNYHVGELQSGAQFNHVYKDFDGMQAAFLAFVENTLAFESTLPHDESAMDEDDESSSNWDSNEDCNNEQEKSVEEGMSRVIKDVPSFDTSGLYQMTPQPEEILGDNTSNSHTAWGTSAAFDPIIAGTINFSAFDPHAFTNIVDNPNFDPGALDNARGTISDLSLANLTSPDNRDSPYLPPNLQVEVLLPAVQSANSEEEQDNDPLLDQPEVRSHCGVHRRRVERSPAPTLSMGPSTLPDPPAAHVPRLRTCNNVPFNPRERDNDIGVPTHRACPADSRNILPQIVLPQLKPLDMKWHHNFCLGRHKHKSRSTHLATVHVSIECTHSKQQEHATAINDLEQLHDDLLTDQTALVDSWAEPKLGQNITTQSRLIHLLSLFLFLFLAFFPPLALIRLLGTVWWSSHGPEIICKLRRTWFEHELDLLNVFGPGFDQMAELNLWLSLAFGKFPQELD</sequence>
<comment type="caution">
    <text evidence="3">The sequence shown here is derived from an EMBL/GenBank/DDBJ whole genome shotgun (WGS) entry which is preliminary data.</text>
</comment>
<dbReference type="OrthoDB" id="2648847at2759"/>
<evidence type="ECO:0000313" key="3">
    <source>
        <dbReference type="EMBL" id="KAG2107195.1"/>
    </source>
</evidence>
<dbReference type="AlphaFoldDB" id="A0A9P7JT05"/>
<keyword evidence="2" id="KW-1133">Transmembrane helix</keyword>
<dbReference type="EMBL" id="JABBWM010000032">
    <property type="protein sequence ID" value="KAG2107195.1"/>
    <property type="molecule type" value="Genomic_DNA"/>
</dbReference>
<feature type="transmembrane region" description="Helical" evidence="2">
    <location>
        <begin position="691"/>
        <end position="712"/>
    </location>
</feature>
<keyword evidence="4" id="KW-1185">Reference proteome</keyword>
<name>A0A9P7JT05_9AGAM</name>
<evidence type="ECO:0000256" key="1">
    <source>
        <dbReference type="SAM" id="MobiDB-lite"/>
    </source>
</evidence>
<dbReference type="RefSeq" id="XP_041292073.1">
    <property type="nucleotide sequence ID" value="XM_041441604.1"/>
</dbReference>
<reference evidence="3" key="1">
    <citation type="journal article" date="2020" name="New Phytol.">
        <title>Comparative genomics reveals dynamic genome evolution in host specialist ectomycorrhizal fungi.</title>
        <authorList>
            <person name="Lofgren L.A."/>
            <person name="Nguyen N.H."/>
            <person name="Vilgalys R."/>
            <person name="Ruytinx J."/>
            <person name="Liao H.L."/>
            <person name="Branco S."/>
            <person name="Kuo A."/>
            <person name="LaButti K."/>
            <person name="Lipzen A."/>
            <person name="Andreopoulos W."/>
            <person name="Pangilinan J."/>
            <person name="Riley R."/>
            <person name="Hundley H."/>
            <person name="Na H."/>
            <person name="Barry K."/>
            <person name="Grigoriev I.V."/>
            <person name="Stajich J.E."/>
            <person name="Kennedy P.G."/>
        </authorList>
    </citation>
    <scope>NUCLEOTIDE SEQUENCE</scope>
    <source>
        <strain evidence="3">FC423</strain>
    </source>
</reference>
<organism evidence="3 4">
    <name type="scientific">Suillus discolor</name>
    <dbReference type="NCBI Taxonomy" id="1912936"/>
    <lineage>
        <taxon>Eukaryota</taxon>
        <taxon>Fungi</taxon>
        <taxon>Dikarya</taxon>
        <taxon>Basidiomycota</taxon>
        <taxon>Agaricomycotina</taxon>
        <taxon>Agaricomycetes</taxon>
        <taxon>Agaricomycetidae</taxon>
        <taxon>Boletales</taxon>
        <taxon>Suillineae</taxon>
        <taxon>Suillaceae</taxon>
        <taxon>Suillus</taxon>
    </lineage>
</organism>
<evidence type="ECO:0000313" key="4">
    <source>
        <dbReference type="Proteomes" id="UP000823399"/>
    </source>
</evidence>
<keyword evidence="2" id="KW-0812">Transmembrane</keyword>
<dbReference type="GeneID" id="64703863"/>
<gene>
    <name evidence="3" type="ORF">F5147DRAFT_774417</name>
</gene>
<protein>
    <submittedName>
        <fullName evidence="3">Uncharacterized protein</fullName>
    </submittedName>
</protein>
<feature type="compositionally biased region" description="Acidic residues" evidence="1">
    <location>
        <begin position="368"/>
        <end position="387"/>
    </location>
</feature>
<accession>A0A9P7JT05</accession>
<proteinExistence type="predicted"/>
<dbReference type="Proteomes" id="UP000823399">
    <property type="component" value="Unassembled WGS sequence"/>
</dbReference>
<keyword evidence="2" id="KW-0472">Membrane</keyword>
<feature type="region of interest" description="Disordered" evidence="1">
    <location>
        <begin position="365"/>
        <end position="396"/>
    </location>
</feature>